<dbReference type="AlphaFoldDB" id="A0A3R7MI00"/>
<feature type="region of interest" description="Disordered" evidence="1">
    <location>
        <begin position="685"/>
        <end position="704"/>
    </location>
</feature>
<feature type="compositionally biased region" description="Low complexity" evidence="1">
    <location>
        <begin position="15"/>
        <end position="37"/>
    </location>
</feature>
<feature type="region of interest" description="Disordered" evidence="1">
    <location>
        <begin position="255"/>
        <end position="284"/>
    </location>
</feature>
<feature type="region of interest" description="Disordered" evidence="1">
    <location>
        <begin position="765"/>
        <end position="784"/>
    </location>
</feature>
<evidence type="ECO:0000313" key="2">
    <source>
        <dbReference type="EMBL" id="RNF02831.1"/>
    </source>
</evidence>
<gene>
    <name evidence="2" type="ORF">TraAM80_06124</name>
</gene>
<feature type="region of interest" description="Disordered" evidence="1">
    <location>
        <begin position="411"/>
        <end position="449"/>
    </location>
</feature>
<feature type="region of interest" description="Disordered" evidence="1">
    <location>
        <begin position="15"/>
        <end position="61"/>
    </location>
</feature>
<feature type="compositionally biased region" description="Basic and acidic residues" evidence="1">
    <location>
        <begin position="543"/>
        <end position="554"/>
    </location>
</feature>
<evidence type="ECO:0000256" key="1">
    <source>
        <dbReference type="SAM" id="MobiDB-lite"/>
    </source>
</evidence>
<evidence type="ECO:0000313" key="3">
    <source>
        <dbReference type="Proteomes" id="UP000283634"/>
    </source>
</evidence>
<dbReference type="GeneID" id="40330057"/>
<feature type="compositionally biased region" description="Polar residues" evidence="1">
    <location>
        <begin position="152"/>
        <end position="161"/>
    </location>
</feature>
<dbReference type="VEuPathDB" id="TriTrypDB:TRSC58_06652"/>
<feature type="compositionally biased region" description="Polar residues" evidence="1">
    <location>
        <begin position="133"/>
        <end position="143"/>
    </location>
</feature>
<proteinExistence type="predicted"/>
<dbReference type="RefSeq" id="XP_029237148.1">
    <property type="nucleotide sequence ID" value="XM_029382979.1"/>
</dbReference>
<protein>
    <submittedName>
        <fullName evidence="2">Uncharacterized protein</fullName>
    </submittedName>
</protein>
<feature type="region of interest" description="Disordered" evidence="1">
    <location>
        <begin position="622"/>
        <end position="673"/>
    </location>
</feature>
<comment type="caution">
    <text evidence="2">The sequence shown here is derived from an EMBL/GenBank/DDBJ whole genome shotgun (WGS) entry which is preliminary data.</text>
</comment>
<organism evidence="2 3">
    <name type="scientific">Trypanosoma rangeli</name>
    <dbReference type="NCBI Taxonomy" id="5698"/>
    <lineage>
        <taxon>Eukaryota</taxon>
        <taxon>Discoba</taxon>
        <taxon>Euglenozoa</taxon>
        <taxon>Kinetoplastea</taxon>
        <taxon>Metakinetoplastina</taxon>
        <taxon>Trypanosomatida</taxon>
        <taxon>Trypanosomatidae</taxon>
        <taxon>Trypanosoma</taxon>
        <taxon>Herpetosoma</taxon>
    </lineage>
</organism>
<sequence length="1027" mass="111368">MPTHSGVVGHASVAAASAHGGTRASSAGFVAGGVASTGRRKAPRKTQQQSSNSPYPTPRLDTHLLEDHFSARTGEMYSPPRLLHAQDLRGEATAKARLQTTLSPRIRMSVYPAGRRAASSSALHEDSIYANGNSSPLLPTGQTPPFGILSSAEPSTPSNYGDSYRELGDSSSGHRTVGPLVTEEWARSIVQPQDECFLYECRAPGSKKREGRVRQMQGILLREQARAAAGFNGGLRAGMRPEEAAVPVISTARRRSLSWQHQQRQQQQQQQQQHTSPSLESLILDGEEIERERTVWMNERQIRARGTPLLFARPRLQPNASDKKNYGEWQKNSSAVISANSTAPATYGVGNGTTPVSPLQRHLSGDIMITPILQHGFTNPERFLLNAAGSAGAPLLSASSGNKSPVLLADEPLSLPRHTDAETRATERARSQTPATPVMPPPRSSSLSVFSDTAVPDVTRLFDDPLFLLRGDENLGRLQLAQAEHEARERLLQLHTTSAQSGHSLLSLGQVREEEPKARYTQEVRLGLVARRRVTPKPVVKPNETKGAGHEGEGNHTTASEAASASTTSCVSVSTVNACTQEKPHNTVKSRYVILDAVSKKKLAPATRMHEKLLCRRGKSVGGLEHSGVEPPVKSKVRHGGTAAAASASLATFKKRQEKNETHKPTRKAFQPPAPLQDVEGCCCESETTKFPSPPPEPPTQQEQEEALAVAVESQGAAAYVNGSSAILPVKPNSHQGPVSPPQKAKCLGSGRTRDALSAWDISYPSSESVSRGQSTSSSPVHNLDETIMKSPTEIDSLGACRRSCINMTASGARDGVSQTRFQKRMQQEALTVSSVSKMLEAEFSCQEDEPDAELKEYVQFALRQEEKRMTAEKGAEEDITEFPGVMWLMRHQRRLRKGGASTHPVKNGVKHAVPGAEKGIVSANIDDVLDSDEGSVNQWLEELGHYTRNVNAVLTAFGTLWQVPFQDADKRETLPLVVRAQLLFFDLCSRAENKKKAAVEDNTQNGHDMTECDSKHNGGVFSASVD</sequence>
<reference evidence="2 3" key="1">
    <citation type="journal article" date="2018" name="BMC Genomics">
        <title>Genomic comparison of Trypanosoma conorhini and Trypanosoma rangeli to Trypanosoma cruzi strains of high and low virulence.</title>
        <authorList>
            <person name="Bradwell K.R."/>
            <person name="Koparde V.N."/>
            <person name="Matveyev A.V."/>
            <person name="Serrano M.G."/>
            <person name="Alves J.M."/>
            <person name="Parikh H."/>
            <person name="Huang B."/>
            <person name="Lee V."/>
            <person name="Espinosa-Alvarez O."/>
            <person name="Ortiz P.A."/>
            <person name="Costa-Martins A.G."/>
            <person name="Teixeira M.M."/>
            <person name="Buck G.A."/>
        </authorList>
    </citation>
    <scope>NUCLEOTIDE SEQUENCE [LARGE SCALE GENOMIC DNA]</scope>
    <source>
        <strain evidence="2 3">AM80</strain>
    </source>
</reference>
<feature type="compositionally biased region" description="Polar residues" evidence="1">
    <location>
        <begin position="765"/>
        <end position="781"/>
    </location>
</feature>
<dbReference type="Proteomes" id="UP000283634">
    <property type="component" value="Unassembled WGS sequence"/>
</dbReference>
<name>A0A3R7MI00_TRYRA</name>
<dbReference type="OMA" id="DWSIATH"/>
<dbReference type="OrthoDB" id="245642at2759"/>
<accession>A0A3R7MI00</accession>
<feature type="region of interest" description="Disordered" evidence="1">
    <location>
        <begin position="537"/>
        <end position="565"/>
    </location>
</feature>
<feature type="compositionally biased region" description="Low complexity" evidence="1">
    <location>
        <begin position="260"/>
        <end position="274"/>
    </location>
</feature>
<feature type="compositionally biased region" description="Basic and acidic residues" evidence="1">
    <location>
        <begin position="417"/>
        <end position="430"/>
    </location>
</feature>
<feature type="region of interest" description="Disordered" evidence="1">
    <location>
        <begin position="133"/>
        <end position="174"/>
    </location>
</feature>
<feature type="compositionally biased region" description="Polar residues" evidence="1">
    <location>
        <begin position="45"/>
        <end position="54"/>
    </location>
</feature>
<keyword evidence="3" id="KW-1185">Reference proteome</keyword>
<dbReference type="EMBL" id="MKGL01000217">
    <property type="protein sequence ID" value="RNF02831.1"/>
    <property type="molecule type" value="Genomic_DNA"/>
</dbReference>